<organism evidence="1 2">
    <name type="scientific">Cronartium quercuum f. sp. fusiforme G11</name>
    <dbReference type="NCBI Taxonomy" id="708437"/>
    <lineage>
        <taxon>Eukaryota</taxon>
        <taxon>Fungi</taxon>
        <taxon>Dikarya</taxon>
        <taxon>Basidiomycota</taxon>
        <taxon>Pucciniomycotina</taxon>
        <taxon>Pucciniomycetes</taxon>
        <taxon>Pucciniales</taxon>
        <taxon>Coleosporiaceae</taxon>
        <taxon>Cronartium</taxon>
    </lineage>
</organism>
<proteinExistence type="predicted"/>
<keyword evidence="2" id="KW-1185">Reference proteome</keyword>
<gene>
    <name evidence="1" type="ORF">CROQUDRAFT_671156</name>
</gene>
<protein>
    <submittedName>
        <fullName evidence="1">Uncharacterized protein</fullName>
    </submittedName>
</protein>
<comment type="caution">
    <text evidence="1">The sequence shown here is derived from an EMBL/GenBank/DDBJ whole genome shotgun (WGS) entry which is preliminary data.</text>
</comment>
<dbReference type="AlphaFoldDB" id="A0A9P6TD76"/>
<sequence>MFSEEFGSRLNSSSVTFRENLIARLNDLSSSIPSLVEKALPIVDHGARSARPMTPQVFIEPRVLSDVSVSGEPIHLRSFIHIIKDVLLANPHAYHSGSG</sequence>
<evidence type="ECO:0000313" key="2">
    <source>
        <dbReference type="Proteomes" id="UP000886653"/>
    </source>
</evidence>
<name>A0A9P6TD76_9BASI</name>
<accession>A0A9P6TD76</accession>
<dbReference type="EMBL" id="MU167261">
    <property type="protein sequence ID" value="KAG0146393.1"/>
    <property type="molecule type" value="Genomic_DNA"/>
</dbReference>
<evidence type="ECO:0000313" key="1">
    <source>
        <dbReference type="EMBL" id="KAG0146393.1"/>
    </source>
</evidence>
<reference evidence="1" key="1">
    <citation type="submission" date="2013-11" db="EMBL/GenBank/DDBJ databases">
        <title>Genome sequence of the fusiform rust pathogen reveals effectors for host alternation and coevolution with pine.</title>
        <authorList>
            <consortium name="DOE Joint Genome Institute"/>
            <person name="Smith K."/>
            <person name="Pendleton A."/>
            <person name="Kubisiak T."/>
            <person name="Anderson C."/>
            <person name="Salamov A."/>
            <person name="Aerts A."/>
            <person name="Riley R."/>
            <person name="Clum A."/>
            <person name="Lindquist E."/>
            <person name="Ence D."/>
            <person name="Campbell M."/>
            <person name="Kronenberg Z."/>
            <person name="Feau N."/>
            <person name="Dhillon B."/>
            <person name="Hamelin R."/>
            <person name="Burleigh J."/>
            <person name="Smith J."/>
            <person name="Yandell M."/>
            <person name="Nelson C."/>
            <person name="Grigoriev I."/>
            <person name="Davis J."/>
        </authorList>
    </citation>
    <scope>NUCLEOTIDE SEQUENCE</scope>
    <source>
        <strain evidence="1">G11</strain>
    </source>
</reference>
<dbReference type="Proteomes" id="UP000886653">
    <property type="component" value="Unassembled WGS sequence"/>
</dbReference>